<dbReference type="GO" id="GO:0000930">
    <property type="term" value="C:gamma-tubulin complex"/>
    <property type="evidence" value="ECO:0007669"/>
    <property type="project" value="TreeGrafter"/>
</dbReference>
<dbReference type="InterPro" id="IPR042241">
    <property type="entry name" value="GCP_C_sf"/>
</dbReference>
<gene>
    <name evidence="7" type="ORF">MN116_003016</name>
</gene>
<comment type="similarity">
    <text evidence="1 5">Belongs to the TUBGCP family.</text>
</comment>
<evidence type="ECO:0000313" key="7">
    <source>
        <dbReference type="EMBL" id="KAK4473666.1"/>
    </source>
</evidence>
<evidence type="ECO:0000259" key="6">
    <source>
        <dbReference type="Pfam" id="PF04130"/>
    </source>
</evidence>
<dbReference type="GO" id="GO:0051321">
    <property type="term" value="P:meiotic cell cycle"/>
    <property type="evidence" value="ECO:0007669"/>
    <property type="project" value="TreeGrafter"/>
</dbReference>
<evidence type="ECO:0000256" key="1">
    <source>
        <dbReference type="ARBA" id="ARBA00010337"/>
    </source>
</evidence>
<keyword evidence="2 5" id="KW-0963">Cytoplasm</keyword>
<dbReference type="AlphaFoldDB" id="A0AAE2D6Y3"/>
<dbReference type="PANTHER" id="PTHR19302:SF33">
    <property type="entry name" value="GAMMA-TUBULIN COMPLEX COMPONENT 5"/>
    <property type="match status" value="1"/>
</dbReference>
<reference evidence="7" key="1">
    <citation type="submission" date="2022-04" db="EMBL/GenBank/DDBJ databases">
        <authorList>
            <person name="Xu L."/>
            <person name="Lv Z."/>
        </authorList>
    </citation>
    <scope>NUCLEOTIDE SEQUENCE</scope>
    <source>
        <strain evidence="7">LV_2022a</strain>
    </source>
</reference>
<dbReference type="GO" id="GO:0005874">
    <property type="term" value="C:microtubule"/>
    <property type="evidence" value="ECO:0007669"/>
    <property type="project" value="UniProtKB-KW"/>
</dbReference>
<dbReference type="Gene3D" id="1.20.120.1900">
    <property type="entry name" value="Gamma-tubulin complex, C-terminal domain"/>
    <property type="match status" value="1"/>
</dbReference>
<dbReference type="GO" id="GO:0000922">
    <property type="term" value="C:spindle pole"/>
    <property type="evidence" value="ECO:0007669"/>
    <property type="project" value="InterPro"/>
</dbReference>
<feature type="domain" description="Gamma tubulin complex component C-terminal" evidence="6">
    <location>
        <begin position="478"/>
        <end position="767"/>
    </location>
</feature>
<keyword evidence="3 5" id="KW-0493">Microtubule</keyword>
<dbReference type="Pfam" id="PF20685">
    <property type="entry name" value="GCP5-Mod21_C"/>
    <property type="match status" value="1"/>
</dbReference>
<dbReference type="GO" id="GO:0031122">
    <property type="term" value="P:cytoplasmic microtubule organization"/>
    <property type="evidence" value="ECO:0007669"/>
    <property type="project" value="TreeGrafter"/>
</dbReference>
<evidence type="ECO:0000256" key="4">
    <source>
        <dbReference type="ARBA" id="ARBA00023212"/>
    </source>
</evidence>
<accession>A0AAE2D6Y3</accession>
<dbReference type="InterPro" id="IPR007259">
    <property type="entry name" value="GCP"/>
</dbReference>
<comment type="subcellular location">
    <subcellularLocation>
        <location evidence="5">Cytoplasm</location>
        <location evidence="5">Cytoskeleton</location>
        <location evidence="5">Microtubule organizing center</location>
    </subcellularLocation>
</comment>
<keyword evidence="4 5" id="KW-0206">Cytoskeleton</keyword>
<dbReference type="GO" id="GO:0051011">
    <property type="term" value="F:microtubule minus-end binding"/>
    <property type="evidence" value="ECO:0007669"/>
    <property type="project" value="TreeGrafter"/>
</dbReference>
<dbReference type="GO" id="GO:0007020">
    <property type="term" value="P:microtubule nucleation"/>
    <property type="evidence" value="ECO:0007669"/>
    <property type="project" value="InterPro"/>
</dbReference>
<sequence>MCTESYPNNHSQSSLFETCDSDSFDEGVAKLKENCTCNLLYPCRWDELPKNEHVSTSNSSPLKLVHKDFQPEYWWSRYSTDFKKGLKSCWLSYMDLRDERYSISEYQLIREIIWVLLGAKKCFILQLSKNQVLNICCRSRLVSVNHLTYNALDSLLHIFADWNDHILFIRVVVQYVVSKMDYVSHPCAFSFIDCLNKLLSKFDEFLHELEGKSRNPGIFTMISLYHCLIPWCNRIKMLSKVIRDVVDGNFDNLHKSSTITRLLDKLHRTADLLEDCSSDCYSVQMLRSIYIHTFHPFISLLFKFFSGSTSFTDPCIKLFVNINYDMPPSDPKFWFDAIKPKDDALDSPHIPLVVIPLIDSIVDGLKAVFLLTAICEKIGDYSFLEKAVLNPLDISLSMLLNERNAHFVFSHQESHASQVCCGFDEPEVNLKSLVSQLKHFVCKQRMLANRQLLELLLTPNLHNLNGLRTIGNCLTIAGEVYLFGAGDTMNDFARHCFTNVTFPRTRKLDIVDLTSTLQRHLNGTFRNHLVPHSLRYLESFFFTFDLNNSDHSPEYRSMHLNLDMISNLKLNYQVDWPANVILDEKCIGVYNGVFIFLLQIKFVKWSLENLHFNNLMKGVPICFTINHCLIVLRIKMLFIFASLHDFLVHRVEAIRIRFSSKWCLPACDSSTFIIRNIPETYSFSDLVQDHNRLLSELQSVCLLNESSSLLFTEIYNLCNMGLQLRELWSNNFSCSKCNTSRFKEEIETLSDQFDNHVLFLSTMLARSIRLSNVKQLLYLSSSFKIAAVFSTNIFKLVPFK</sequence>
<evidence type="ECO:0000256" key="5">
    <source>
        <dbReference type="RuleBase" id="RU363050"/>
    </source>
</evidence>
<keyword evidence="8" id="KW-1185">Reference proteome</keyword>
<dbReference type="Pfam" id="PF04130">
    <property type="entry name" value="GCP_C_terminal"/>
    <property type="match status" value="1"/>
</dbReference>
<reference evidence="7" key="2">
    <citation type="journal article" date="2023" name="Infect Dis Poverty">
        <title>Chromosome-scale genome of the human blood fluke Schistosoma mekongi and its implications for public health.</title>
        <authorList>
            <person name="Zhou M."/>
            <person name="Xu L."/>
            <person name="Xu D."/>
            <person name="Chen W."/>
            <person name="Khan J."/>
            <person name="Hu Y."/>
            <person name="Huang H."/>
            <person name="Wei H."/>
            <person name="Zhang Y."/>
            <person name="Chusongsang P."/>
            <person name="Tanasarnprasert K."/>
            <person name="Hu X."/>
            <person name="Limpanont Y."/>
            <person name="Lv Z."/>
        </authorList>
    </citation>
    <scope>NUCLEOTIDE SEQUENCE</scope>
    <source>
        <strain evidence="7">LV_2022a</strain>
    </source>
</reference>
<evidence type="ECO:0000256" key="3">
    <source>
        <dbReference type="ARBA" id="ARBA00022701"/>
    </source>
</evidence>
<dbReference type="EMBL" id="JALJAT010000002">
    <property type="protein sequence ID" value="KAK4473666.1"/>
    <property type="molecule type" value="Genomic_DNA"/>
</dbReference>
<dbReference type="GO" id="GO:0000278">
    <property type="term" value="P:mitotic cell cycle"/>
    <property type="evidence" value="ECO:0007669"/>
    <property type="project" value="TreeGrafter"/>
</dbReference>
<evidence type="ECO:0000313" key="8">
    <source>
        <dbReference type="Proteomes" id="UP001292079"/>
    </source>
</evidence>
<dbReference type="GO" id="GO:0043015">
    <property type="term" value="F:gamma-tubulin binding"/>
    <property type="evidence" value="ECO:0007669"/>
    <property type="project" value="InterPro"/>
</dbReference>
<dbReference type="PANTHER" id="PTHR19302">
    <property type="entry name" value="GAMMA TUBULIN COMPLEX PROTEIN"/>
    <property type="match status" value="1"/>
</dbReference>
<protein>
    <recommendedName>
        <fullName evidence="5">Gamma-tubulin complex component</fullName>
    </recommendedName>
</protein>
<evidence type="ECO:0000256" key="2">
    <source>
        <dbReference type="ARBA" id="ARBA00022490"/>
    </source>
</evidence>
<dbReference type="InterPro" id="IPR040457">
    <property type="entry name" value="GCP_C"/>
</dbReference>
<dbReference type="GO" id="GO:0051225">
    <property type="term" value="P:spindle assembly"/>
    <property type="evidence" value="ECO:0007669"/>
    <property type="project" value="TreeGrafter"/>
</dbReference>
<name>A0AAE2D6Y3_SCHME</name>
<proteinExistence type="inferred from homology"/>
<dbReference type="Proteomes" id="UP001292079">
    <property type="component" value="Unassembled WGS sequence"/>
</dbReference>
<organism evidence="7 8">
    <name type="scientific">Schistosoma mekongi</name>
    <name type="common">Parasitic worm</name>
    <dbReference type="NCBI Taxonomy" id="38744"/>
    <lineage>
        <taxon>Eukaryota</taxon>
        <taxon>Metazoa</taxon>
        <taxon>Spiralia</taxon>
        <taxon>Lophotrochozoa</taxon>
        <taxon>Platyhelminthes</taxon>
        <taxon>Trematoda</taxon>
        <taxon>Digenea</taxon>
        <taxon>Strigeidida</taxon>
        <taxon>Schistosomatoidea</taxon>
        <taxon>Schistosomatidae</taxon>
        <taxon>Schistosoma</taxon>
    </lineage>
</organism>
<comment type="caution">
    <text evidence="7">The sequence shown here is derived from an EMBL/GenBank/DDBJ whole genome shotgun (WGS) entry which is preliminary data.</text>
</comment>